<dbReference type="PRINTS" id="PR00069">
    <property type="entry name" value="ALDKETRDTASE"/>
</dbReference>
<keyword evidence="1 3" id="KW-0560">Oxidoreductase</keyword>
<sequence>MITLGLWPIAGITTIGVTDSDATATIAAAIDAGITSFDTAFSYGYDGESDRHLGRAIANQRDRFQVMGKVGQRWDANRNRVVNGSPEQLIADAETSLSRIGIDAFDILYLHSPDPNVPIEKSADAMEQLRRRGLCKRIGVCNVDLEQLDQFCATAKCDAVQSPLNLLQQDALEAFIPRCREHGASVFVFWALMKGMLAGKITRDHQFAEGDSRPGYAVFQGEARERAHRVVDQLEKLGQETGATVAQLSIGWTLAQEGVAGVMVGARRPSQIRELAAAKLMEPSLVSRINSLVLDS</sequence>
<evidence type="ECO:0000256" key="1">
    <source>
        <dbReference type="ARBA" id="ARBA00023002"/>
    </source>
</evidence>
<dbReference type="InterPro" id="IPR023210">
    <property type="entry name" value="NADP_OxRdtase_dom"/>
</dbReference>
<protein>
    <submittedName>
        <fullName evidence="3">General stress protein 69</fullName>
        <ecNumber evidence="3">1.1.1.-</ecNumber>
    </submittedName>
</protein>
<dbReference type="InterPro" id="IPR036812">
    <property type="entry name" value="NAD(P)_OxRdtase_dom_sf"/>
</dbReference>
<reference evidence="3 4" key="1">
    <citation type="submission" date="2019-08" db="EMBL/GenBank/DDBJ databases">
        <title>Deep-cultivation of Planctomycetes and their phenomic and genomic characterization uncovers novel biology.</title>
        <authorList>
            <person name="Wiegand S."/>
            <person name="Jogler M."/>
            <person name="Boedeker C."/>
            <person name="Pinto D."/>
            <person name="Vollmers J."/>
            <person name="Rivas-Marin E."/>
            <person name="Kohn T."/>
            <person name="Peeters S.H."/>
            <person name="Heuer A."/>
            <person name="Rast P."/>
            <person name="Oberbeckmann S."/>
            <person name="Bunk B."/>
            <person name="Jeske O."/>
            <person name="Meyerdierks A."/>
            <person name="Storesund J.E."/>
            <person name="Kallscheuer N."/>
            <person name="Luecker S."/>
            <person name="Lage O.M."/>
            <person name="Pohl T."/>
            <person name="Merkel B.J."/>
            <person name="Hornburger P."/>
            <person name="Mueller R.-W."/>
            <person name="Bruemmer F."/>
            <person name="Labrenz M."/>
            <person name="Spormann A.M."/>
            <person name="Op Den Camp H."/>
            <person name="Overmann J."/>
            <person name="Amann R."/>
            <person name="Jetten M.S.M."/>
            <person name="Mascher T."/>
            <person name="Medema M.H."/>
            <person name="Devos D.P."/>
            <person name="Kaster A.-K."/>
            <person name="Ovreas L."/>
            <person name="Rohde M."/>
            <person name="Galperin M.Y."/>
            <person name="Jogler C."/>
        </authorList>
    </citation>
    <scope>NUCLEOTIDE SEQUENCE [LARGE SCALE GENOMIC DNA]</scope>
    <source>
        <strain evidence="3 4">LF1</strain>
    </source>
</reference>
<dbReference type="Pfam" id="PF00248">
    <property type="entry name" value="Aldo_ket_red"/>
    <property type="match status" value="1"/>
</dbReference>
<evidence type="ECO:0000313" key="3">
    <source>
        <dbReference type="EMBL" id="KAA1258356.1"/>
    </source>
</evidence>
<name>A0A5B1CCR5_9BACT</name>
<evidence type="ECO:0000313" key="4">
    <source>
        <dbReference type="Proteomes" id="UP000322699"/>
    </source>
</evidence>
<dbReference type="PANTHER" id="PTHR43364">
    <property type="entry name" value="NADH-SPECIFIC METHYLGLYOXAL REDUCTASE-RELATED"/>
    <property type="match status" value="1"/>
</dbReference>
<dbReference type="SUPFAM" id="SSF51430">
    <property type="entry name" value="NAD(P)-linked oxidoreductase"/>
    <property type="match status" value="1"/>
</dbReference>
<dbReference type="InterPro" id="IPR020471">
    <property type="entry name" value="AKR"/>
</dbReference>
<dbReference type="InterPro" id="IPR050523">
    <property type="entry name" value="AKR_Detox_Biosynth"/>
</dbReference>
<dbReference type="RefSeq" id="WP_068261629.1">
    <property type="nucleotide sequence ID" value="NZ_LWSK01000027.1"/>
</dbReference>
<dbReference type="Gene3D" id="3.20.20.100">
    <property type="entry name" value="NADP-dependent oxidoreductase domain"/>
    <property type="match status" value="1"/>
</dbReference>
<accession>A0A5B1CCR5</accession>
<dbReference type="EMBL" id="VRLW01000001">
    <property type="protein sequence ID" value="KAA1258356.1"/>
    <property type="molecule type" value="Genomic_DNA"/>
</dbReference>
<dbReference type="AlphaFoldDB" id="A0A5B1CCR5"/>
<dbReference type="GO" id="GO:0005829">
    <property type="term" value="C:cytosol"/>
    <property type="evidence" value="ECO:0007669"/>
    <property type="project" value="TreeGrafter"/>
</dbReference>
<dbReference type="PANTHER" id="PTHR43364:SF4">
    <property type="entry name" value="NAD(P)-LINKED OXIDOREDUCTASE SUPERFAMILY PROTEIN"/>
    <property type="match status" value="1"/>
</dbReference>
<gene>
    <name evidence="3" type="primary">yhdN_1</name>
    <name evidence="3" type="ORF">LF1_08740</name>
</gene>
<dbReference type="EC" id="1.1.1.-" evidence="3"/>
<organism evidence="3 4">
    <name type="scientific">Rubripirellula obstinata</name>
    <dbReference type="NCBI Taxonomy" id="406547"/>
    <lineage>
        <taxon>Bacteria</taxon>
        <taxon>Pseudomonadati</taxon>
        <taxon>Planctomycetota</taxon>
        <taxon>Planctomycetia</taxon>
        <taxon>Pirellulales</taxon>
        <taxon>Pirellulaceae</taxon>
        <taxon>Rubripirellula</taxon>
    </lineage>
</organism>
<keyword evidence="4" id="KW-1185">Reference proteome</keyword>
<dbReference type="Proteomes" id="UP000322699">
    <property type="component" value="Unassembled WGS sequence"/>
</dbReference>
<feature type="domain" description="NADP-dependent oxidoreductase" evidence="2">
    <location>
        <begin position="2"/>
        <end position="279"/>
    </location>
</feature>
<dbReference type="GO" id="GO:0016491">
    <property type="term" value="F:oxidoreductase activity"/>
    <property type="evidence" value="ECO:0007669"/>
    <property type="project" value="UniProtKB-KW"/>
</dbReference>
<comment type="caution">
    <text evidence="3">The sequence shown here is derived from an EMBL/GenBank/DDBJ whole genome shotgun (WGS) entry which is preliminary data.</text>
</comment>
<evidence type="ECO:0000259" key="2">
    <source>
        <dbReference type="Pfam" id="PF00248"/>
    </source>
</evidence>
<proteinExistence type="predicted"/>
<dbReference type="OrthoDB" id="9804790at2"/>